<accession>A0A1G9M6V8</accession>
<dbReference type="EMBL" id="FNHH01000001">
    <property type="protein sequence ID" value="SDL69948.1"/>
    <property type="molecule type" value="Genomic_DNA"/>
</dbReference>
<dbReference type="PANTHER" id="PTHR31885:SF6">
    <property type="entry name" value="GH04784P"/>
    <property type="match status" value="1"/>
</dbReference>
<feature type="transmembrane region" description="Helical" evidence="6">
    <location>
        <begin position="59"/>
        <end position="77"/>
    </location>
</feature>
<feature type="transmembrane region" description="Helical" evidence="6">
    <location>
        <begin position="83"/>
        <end position="103"/>
    </location>
</feature>
<evidence type="ECO:0000256" key="2">
    <source>
        <dbReference type="ARBA" id="ARBA00007375"/>
    </source>
</evidence>
<evidence type="ECO:0000256" key="4">
    <source>
        <dbReference type="ARBA" id="ARBA00022989"/>
    </source>
</evidence>
<dbReference type="InterPro" id="IPR012506">
    <property type="entry name" value="TMEM86B-like"/>
</dbReference>
<dbReference type="Pfam" id="PF07947">
    <property type="entry name" value="YhhN"/>
    <property type="match status" value="1"/>
</dbReference>
<evidence type="ECO:0000256" key="1">
    <source>
        <dbReference type="ARBA" id="ARBA00004141"/>
    </source>
</evidence>
<reference evidence="8" key="1">
    <citation type="submission" date="2016-10" db="EMBL/GenBank/DDBJ databases">
        <authorList>
            <person name="Varghese N."/>
            <person name="Submissions S."/>
        </authorList>
    </citation>
    <scope>NUCLEOTIDE SEQUENCE [LARGE SCALE GENOMIC DNA]</scope>
    <source>
        <strain evidence="8">DSM 24536</strain>
    </source>
</reference>
<dbReference type="AlphaFoldDB" id="A0A1G9M6V8"/>
<evidence type="ECO:0000256" key="5">
    <source>
        <dbReference type="ARBA" id="ARBA00023136"/>
    </source>
</evidence>
<name>A0A1G9M6V8_9SPHI</name>
<evidence type="ECO:0000256" key="3">
    <source>
        <dbReference type="ARBA" id="ARBA00022692"/>
    </source>
</evidence>
<dbReference type="PANTHER" id="PTHR31885">
    <property type="entry name" value="GH04784P"/>
    <property type="match status" value="1"/>
</dbReference>
<keyword evidence="8" id="KW-1185">Reference proteome</keyword>
<feature type="transmembrane region" description="Helical" evidence="6">
    <location>
        <begin position="198"/>
        <end position="221"/>
    </location>
</feature>
<proteinExistence type="inferred from homology"/>
<keyword evidence="3 6" id="KW-0812">Transmembrane</keyword>
<evidence type="ECO:0000256" key="6">
    <source>
        <dbReference type="SAM" id="Phobius"/>
    </source>
</evidence>
<evidence type="ECO:0000313" key="7">
    <source>
        <dbReference type="EMBL" id="SDL69948.1"/>
    </source>
</evidence>
<dbReference type="STRING" id="990371.SAMN05421813_101264"/>
<protein>
    <submittedName>
        <fullName evidence="7">Uncharacterized membrane protein YhhN</fullName>
    </submittedName>
</protein>
<dbReference type="RefSeq" id="WP_090698139.1">
    <property type="nucleotide sequence ID" value="NZ_FNHH01000001.1"/>
</dbReference>
<evidence type="ECO:0000313" key="8">
    <source>
        <dbReference type="Proteomes" id="UP000199226"/>
    </source>
</evidence>
<keyword evidence="5 6" id="KW-0472">Membrane</keyword>
<sequence length="229" mass="26668">MLKNHKNFTFIFSLIIILNLLVQSTFFQDYVLFIKPLICISLGVYLYTQTNMNAGFNRMVLAGLIFSLFGDSFLMFAGSDVYFFLYGLVSFLLAHIVYSMAFFRDFKNNPQASKYYGHLMLFVMGVFSLSYYSWIRDYLNDFRIPVMAYMFVISIMAILAGYRFKRVNLLSFRLIYWGAIFFVISDSALAYNKFVEPFSFAGILIMATYMIAQYLITIGAIERNVEIFK</sequence>
<feature type="transmembrane region" description="Helical" evidence="6">
    <location>
        <begin position="115"/>
        <end position="134"/>
    </location>
</feature>
<gene>
    <name evidence="7" type="ORF">SAMN05421813_101264</name>
</gene>
<feature type="transmembrane region" description="Helical" evidence="6">
    <location>
        <begin position="174"/>
        <end position="192"/>
    </location>
</feature>
<comment type="subcellular location">
    <subcellularLocation>
        <location evidence="1">Membrane</location>
        <topology evidence="1">Multi-pass membrane protein</topology>
    </subcellularLocation>
</comment>
<organism evidence="7 8">
    <name type="scientific">Daejeonella rubra</name>
    <dbReference type="NCBI Taxonomy" id="990371"/>
    <lineage>
        <taxon>Bacteria</taxon>
        <taxon>Pseudomonadati</taxon>
        <taxon>Bacteroidota</taxon>
        <taxon>Sphingobacteriia</taxon>
        <taxon>Sphingobacteriales</taxon>
        <taxon>Sphingobacteriaceae</taxon>
        <taxon>Daejeonella</taxon>
    </lineage>
</organism>
<keyword evidence="4 6" id="KW-1133">Transmembrane helix</keyword>
<dbReference type="Proteomes" id="UP000199226">
    <property type="component" value="Unassembled WGS sequence"/>
</dbReference>
<dbReference type="GO" id="GO:0016020">
    <property type="term" value="C:membrane"/>
    <property type="evidence" value="ECO:0007669"/>
    <property type="project" value="UniProtKB-SubCell"/>
</dbReference>
<feature type="transmembrane region" description="Helical" evidence="6">
    <location>
        <begin position="7"/>
        <end position="24"/>
    </location>
</feature>
<feature type="transmembrane region" description="Helical" evidence="6">
    <location>
        <begin position="30"/>
        <end position="47"/>
    </location>
</feature>
<dbReference type="OrthoDB" id="5651790at2"/>
<feature type="transmembrane region" description="Helical" evidence="6">
    <location>
        <begin position="146"/>
        <end position="162"/>
    </location>
</feature>
<comment type="similarity">
    <text evidence="2">Belongs to the TMEM86 family.</text>
</comment>
<dbReference type="GO" id="GO:0016787">
    <property type="term" value="F:hydrolase activity"/>
    <property type="evidence" value="ECO:0007669"/>
    <property type="project" value="TreeGrafter"/>
</dbReference>